<dbReference type="GO" id="GO:0006310">
    <property type="term" value="P:DNA recombination"/>
    <property type="evidence" value="ECO:0007669"/>
    <property type="project" value="UniProtKB-UniRule"/>
</dbReference>
<organism evidence="9 10">
    <name type="scientific">Candidatus Gottesmanbacteria bacterium CG11_big_fil_rev_8_21_14_0_20_37_11</name>
    <dbReference type="NCBI Taxonomy" id="1974575"/>
    <lineage>
        <taxon>Bacteria</taxon>
        <taxon>Candidatus Gottesmaniibacteriota</taxon>
    </lineage>
</organism>
<dbReference type="Gene3D" id="1.20.1440.120">
    <property type="entry name" value="Recombination protein O, C-terminal domain"/>
    <property type="match status" value="1"/>
</dbReference>
<keyword evidence="4 7" id="KW-0233">DNA recombination</keyword>
<keyword evidence="5 7" id="KW-0234">DNA repair</keyword>
<dbReference type="PANTHER" id="PTHR33991">
    <property type="entry name" value="DNA REPAIR PROTEIN RECO"/>
    <property type="match status" value="1"/>
</dbReference>
<dbReference type="Proteomes" id="UP000230707">
    <property type="component" value="Unassembled WGS sequence"/>
</dbReference>
<dbReference type="GO" id="GO:0006302">
    <property type="term" value="P:double-strand break repair"/>
    <property type="evidence" value="ECO:0007669"/>
    <property type="project" value="TreeGrafter"/>
</dbReference>
<comment type="caution">
    <text evidence="9">The sequence shown here is derived from an EMBL/GenBank/DDBJ whole genome shotgun (WGS) entry which is preliminary data.</text>
</comment>
<dbReference type="InterPro" id="IPR012340">
    <property type="entry name" value="NA-bd_OB-fold"/>
</dbReference>
<evidence type="ECO:0000259" key="8">
    <source>
        <dbReference type="Pfam" id="PF11967"/>
    </source>
</evidence>
<dbReference type="Gene3D" id="2.40.50.140">
    <property type="entry name" value="Nucleic acid-binding proteins"/>
    <property type="match status" value="1"/>
</dbReference>
<dbReference type="InterPro" id="IPR042242">
    <property type="entry name" value="RecO_C"/>
</dbReference>
<evidence type="ECO:0000256" key="6">
    <source>
        <dbReference type="ARBA" id="ARBA00033409"/>
    </source>
</evidence>
<dbReference type="InterPro" id="IPR022572">
    <property type="entry name" value="DNA_rep/recomb_RecO_N"/>
</dbReference>
<sequence length="190" mass="22236">MRIKDVIRKAYKTEGIVIRRRNLGEADKLITLLSRDYGKITLLAKGIRRISSKKAPHLELFNLVEVYLIRSRSFNIITEAEAICSFPRLRKNLDLLAYSYKLLEEVDTLLPEDEPYPSVFSALYHLLFDLNQTYKPNLPMLVNNFTLQLMWELGYLPKGKTLKFDEINTLLEDIVEKRFKSDKLLTKLLK</sequence>
<evidence type="ECO:0000256" key="5">
    <source>
        <dbReference type="ARBA" id="ARBA00023204"/>
    </source>
</evidence>
<protein>
    <recommendedName>
        <fullName evidence="2 7">DNA repair protein RecO</fullName>
    </recommendedName>
    <alternativeName>
        <fullName evidence="6 7">Recombination protein O</fullName>
    </alternativeName>
</protein>
<name>A0A2H0NI59_9BACT</name>
<evidence type="ECO:0000256" key="1">
    <source>
        <dbReference type="ARBA" id="ARBA00007452"/>
    </source>
</evidence>
<evidence type="ECO:0000256" key="2">
    <source>
        <dbReference type="ARBA" id="ARBA00021310"/>
    </source>
</evidence>
<evidence type="ECO:0000256" key="3">
    <source>
        <dbReference type="ARBA" id="ARBA00022763"/>
    </source>
</evidence>
<evidence type="ECO:0000313" key="10">
    <source>
        <dbReference type="Proteomes" id="UP000230707"/>
    </source>
</evidence>
<keyword evidence="3 7" id="KW-0227">DNA damage</keyword>
<comment type="function">
    <text evidence="7">Involved in DNA repair and RecF pathway recombination.</text>
</comment>
<gene>
    <name evidence="7 9" type="primary">recO</name>
    <name evidence="9" type="ORF">COV53_02295</name>
</gene>
<evidence type="ECO:0000256" key="7">
    <source>
        <dbReference type="HAMAP-Rule" id="MF_00201"/>
    </source>
</evidence>
<dbReference type="EMBL" id="PCWS01000053">
    <property type="protein sequence ID" value="PIR08577.1"/>
    <property type="molecule type" value="Genomic_DNA"/>
</dbReference>
<dbReference type="InterPro" id="IPR003717">
    <property type="entry name" value="RecO"/>
</dbReference>
<dbReference type="SUPFAM" id="SSF50249">
    <property type="entry name" value="Nucleic acid-binding proteins"/>
    <property type="match status" value="1"/>
</dbReference>
<dbReference type="HAMAP" id="MF_00201">
    <property type="entry name" value="RecO"/>
    <property type="match status" value="1"/>
</dbReference>
<comment type="similarity">
    <text evidence="1 7">Belongs to the RecO family.</text>
</comment>
<accession>A0A2H0NI59</accession>
<dbReference type="Pfam" id="PF11967">
    <property type="entry name" value="RecO_N"/>
    <property type="match status" value="1"/>
</dbReference>
<feature type="domain" description="DNA replication/recombination mediator RecO N-terminal" evidence="8">
    <location>
        <begin position="11"/>
        <end position="86"/>
    </location>
</feature>
<dbReference type="GO" id="GO:0043590">
    <property type="term" value="C:bacterial nucleoid"/>
    <property type="evidence" value="ECO:0007669"/>
    <property type="project" value="TreeGrafter"/>
</dbReference>
<dbReference type="SUPFAM" id="SSF57863">
    <property type="entry name" value="ArfGap/RecO-like zinc finger"/>
    <property type="match status" value="1"/>
</dbReference>
<evidence type="ECO:0000313" key="9">
    <source>
        <dbReference type="EMBL" id="PIR08577.1"/>
    </source>
</evidence>
<dbReference type="Pfam" id="PF02565">
    <property type="entry name" value="RecO_C"/>
    <property type="match status" value="1"/>
</dbReference>
<dbReference type="InterPro" id="IPR037278">
    <property type="entry name" value="ARFGAP/RecO"/>
</dbReference>
<proteinExistence type="inferred from homology"/>
<reference evidence="9 10" key="1">
    <citation type="submission" date="2017-09" db="EMBL/GenBank/DDBJ databases">
        <title>Depth-based differentiation of microbial function through sediment-hosted aquifers and enrichment of novel symbionts in the deep terrestrial subsurface.</title>
        <authorList>
            <person name="Probst A.J."/>
            <person name="Ladd B."/>
            <person name="Jarett J.K."/>
            <person name="Geller-Mcgrath D.E."/>
            <person name="Sieber C.M."/>
            <person name="Emerson J.B."/>
            <person name="Anantharaman K."/>
            <person name="Thomas B.C."/>
            <person name="Malmstrom R."/>
            <person name="Stieglmeier M."/>
            <person name="Klingl A."/>
            <person name="Woyke T."/>
            <person name="Ryan C.M."/>
            <person name="Banfield J.F."/>
        </authorList>
    </citation>
    <scope>NUCLEOTIDE SEQUENCE [LARGE SCALE GENOMIC DNA]</scope>
    <source>
        <strain evidence="9">CG11_big_fil_rev_8_21_14_0_20_37_11</strain>
    </source>
</reference>
<evidence type="ECO:0000256" key="4">
    <source>
        <dbReference type="ARBA" id="ARBA00023172"/>
    </source>
</evidence>
<dbReference type="PANTHER" id="PTHR33991:SF1">
    <property type="entry name" value="DNA REPAIR PROTEIN RECO"/>
    <property type="match status" value="1"/>
</dbReference>
<dbReference type="AlphaFoldDB" id="A0A2H0NI59"/>
<dbReference type="NCBIfam" id="TIGR00613">
    <property type="entry name" value="reco"/>
    <property type="match status" value="1"/>
</dbReference>